<dbReference type="Proteomes" id="UP001059934">
    <property type="component" value="Chromosome"/>
</dbReference>
<dbReference type="SUPFAM" id="SSF53271">
    <property type="entry name" value="PRTase-like"/>
    <property type="match status" value="1"/>
</dbReference>
<dbReference type="EMBL" id="CP103416">
    <property type="protein sequence ID" value="UVW34797.1"/>
    <property type="molecule type" value="Genomic_DNA"/>
</dbReference>
<reference evidence="2" key="1">
    <citation type="submission" date="2022-08" db="EMBL/GenBank/DDBJ databases">
        <title>Catabolic pathway analysis in culturable SAR92 clade bacteria reveals their overlooked roles in DMSP degradation in coastal seas.</title>
        <authorList>
            <person name="He X."/>
            <person name="Zhang X."/>
            <person name="Zhang Y."/>
        </authorList>
    </citation>
    <scope>NUCLEOTIDE SEQUENCE</scope>
    <source>
        <strain evidence="2">H455</strain>
    </source>
</reference>
<evidence type="ECO:0000259" key="1">
    <source>
        <dbReference type="Pfam" id="PF18912"/>
    </source>
</evidence>
<gene>
    <name evidence="2" type="ORF">NYF23_12380</name>
</gene>
<dbReference type="InterPro" id="IPR029057">
    <property type="entry name" value="PRTase-like"/>
</dbReference>
<dbReference type="Gene3D" id="3.40.50.2020">
    <property type="match status" value="1"/>
</dbReference>
<proteinExistence type="predicted"/>
<evidence type="ECO:0000313" key="3">
    <source>
        <dbReference type="Proteomes" id="UP001059934"/>
    </source>
</evidence>
<organism evidence="2 3">
    <name type="scientific">SAR92 clade bacterium H455</name>
    <dbReference type="NCBI Taxonomy" id="2974818"/>
    <lineage>
        <taxon>Bacteria</taxon>
        <taxon>Pseudomonadati</taxon>
        <taxon>Pseudomonadota</taxon>
        <taxon>Gammaproteobacteria</taxon>
        <taxon>Cellvibrionales</taxon>
        <taxon>Porticoccaceae</taxon>
        <taxon>SAR92 clade</taxon>
    </lineage>
</organism>
<evidence type="ECO:0000313" key="2">
    <source>
        <dbReference type="EMBL" id="UVW34797.1"/>
    </source>
</evidence>
<accession>A0ABY5TLR9</accession>
<dbReference type="PANTHER" id="PTHR47505">
    <property type="entry name" value="DNA UTILIZATION PROTEIN YHGH"/>
    <property type="match status" value="1"/>
</dbReference>
<feature type="domain" description="Double zinc ribbon" evidence="1">
    <location>
        <begin position="18"/>
        <end position="72"/>
    </location>
</feature>
<dbReference type="InterPro" id="IPR051910">
    <property type="entry name" value="ComF/GntX_DNA_util-trans"/>
</dbReference>
<name>A0ABY5TLR9_9GAMM</name>
<keyword evidence="3" id="KW-1185">Reference proteome</keyword>
<protein>
    <submittedName>
        <fullName evidence="2">Double zinc ribbon domain-containing protein</fullName>
    </submittedName>
</protein>
<dbReference type="Pfam" id="PF18912">
    <property type="entry name" value="DZR_2"/>
    <property type="match status" value="1"/>
</dbReference>
<dbReference type="InterPro" id="IPR044005">
    <property type="entry name" value="DZR_2"/>
</dbReference>
<dbReference type="PANTHER" id="PTHR47505:SF1">
    <property type="entry name" value="DNA UTILIZATION PROTEIN YHGH"/>
    <property type="match status" value="1"/>
</dbReference>
<sequence length="257" mass="28260">MVPPLLNRASDNLFNRLIHSLLPSSCSLCLSPLQHSAGALCHTCTAELPRLTTQCQRCAVPLASDALCANCQLKPPTFRRCISAFHYQAPVDNIILRLKSDPYTTEIKQLSTLLAERIAITYQQAQLPCPQTIIPLPLHWVKMTKRGFNQSHIISNLIARQLRREHGISIDIRNDLCSRRIKGQEQHLLSAKKRLTSIKNAFTAEAQNLTGLSVAVVDDVVTTGATANSVARALLQAGAAQVDIWSIARTSWNNPAG</sequence>